<dbReference type="GO" id="GO:0016301">
    <property type="term" value="F:kinase activity"/>
    <property type="evidence" value="ECO:0007669"/>
    <property type="project" value="UniProtKB-KW"/>
</dbReference>
<accession>A0A1H1M4L2</accession>
<dbReference type="InterPro" id="IPR002575">
    <property type="entry name" value="Aminoglycoside_PTrfase"/>
</dbReference>
<evidence type="ECO:0000259" key="1">
    <source>
        <dbReference type="Pfam" id="PF01636"/>
    </source>
</evidence>
<feature type="domain" description="Aminoglycoside phosphotransferase" evidence="1">
    <location>
        <begin position="51"/>
        <end position="274"/>
    </location>
</feature>
<keyword evidence="2" id="KW-0418">Kinase</keyword>
<organism evidence="2 3">
    <name type="scientific">Actinopolymorpha singaporensis</name>
    <dbReference type="NCBI Taxonomy" id="117157"/>
    <lineage>
        <taxon>Bacteria</taxon>
        <taxon>Bacillati</taxon>
        <taxon>Actinomycetota</taxon>
        <taxon>Actinomycetes</taxon>
        <taxon>Propionibacteriales</taxon>
        <taxon>Actinopolymorphaceae</taxon>
        <taxon>Actinopolymorpha</taxon>
    </lineage>
</organism>
<dbReference type="Pfam" id="PF01636">
    <property type="entry name" value="APH"/>
    <property type="match status" value="1"/>
</dbReference>
<evidence type="ECO:0000313" key="2">
    <source>
        <dbReference type="EMBL" id="SDR81666.1"/>
    </source>
</evidence>
<dbReference type="SUPFAM" id="SSF56112">
    <property type="entry name" value="Protein kinase-like (PK-like)"/>
    <property type="match status" value="1"/>
</dbReference>
<keyword evidence="2" id="KW-0808">Transferase</keyword>
<sequence length="358" mass="38974">MDGAAEVERGERATTTGELLRAVRTTFELDDEPPLGTSSGTPGDLGIRDLGGSSNLNLLAKRAGRPVVVRVYLPWVDSTRLADLQRIRDLLRDAGVPTPRTLPTADGRPWASFDGRLVEMEEYVEHDADMDTWNRLDAGTPALGRIHSVLDGVDAAPGTRRPAFANAVDAADAQAMTARGVARIRSWGEISTDVASMCDEAEEIAEIVASAEAAVPPTHPQLVHGDFWDNNVLFRSGLVAGVIDLDFLGRRPRVDDLALTLFFADQTLLPAMDDRIRLLRRLVDRYESGLDQPLTSDERVAVPAALARQQLWAFGHVANLDEKSARSLVSVMVGEVRRTLPIARDLPGWRTAFARAGS</sequence>
<dbReference type="EMBL" id="LT629732">
    <property type="protein sequence ID" value="SDR81666.1"/>
    <property type="molecule type" value="Genomic_DNA"/>
</dbReference>
<proteinExistence type="predicted"/>
<dbReference type="STRING" id="117157.SAMN04489717_0672"/>
<dbReference type="InterPro" id="IPR011009">
    <property type="entry name" value="Kinase-like_dom_sf"/>
</dbReference>
<dbReference type="Proteomes" id="UP000198983">
    <property type="component" value="Chromosome I"/>
</dbReference>
<keyword evidence="3" id="KW-1185">Reference proteome</keyword>
<protein>
    <submittedName>
        <fullName evidence="2">Homoserine kinase type II</fullName>
    </submittedName>
</protein>
<evidence type="ECO:0000313" key="3">
    <source>
        <dbReference type="Proteomes" id="UP000198983"/>
    </source>
</evidence>
<dbReference type="Gene3D" id="3.90.1200.10">
    <property type="match status" value="1"/>
</dbReference>
<dbReference type="AlphaFoldDB" id="A0A1H1M4L2"/>
<name>A0A1H1M4L2_9ACTN</name>
<dbReference type="RefSeq" id="WP_092650450.1">
    <property type="nucleotide sequence ID" value="NZ_LT629732.1"/>
</dbReference>
<dbReference type="OrthoDB" id="3720899at2"/>
<reference evidence="2 3" key="1">
    <citation type="submission" date="2016-10" db="EMBL/GenBank/DDBJ databases">
        <authorList>
            <person name="de Groot N.N."/>
        </authorList>
    </citation>
    <scope>NUCLEOTIDE SEQUENCE [LARGE SCALE GENOMIC DNA]</scope>
    <source>
        <strain evidence="2 3">DSM 22024</strain>
    </source>
</reference>
<gene>
    <name evidence="2" type="ORF">SAMN04489717_0672</name>
</gene>